<dbReference type="AlphaFoldDB" id="A0A024QAH3"/>
<evidence type="ECO:0000256" key="2">
    <source>
        <dbReference type="ARBA" id="ARBA00023125"/>
    </source>
</evidence>
<dbReference type="GO" id="GO:0003700">
    <property type="term" value="F:DNA-binding transcription factor activity"/>
    <property type="evidence" value="ECO:0007669"/>
    <property type="project" value="TreeGrafter"/>
</dbReference>
<dbReference type="PANTHER" id="PTHR30146:SF109">
    <property type="entry name" value="HTH-TYPE TRANSCRIPTIONAL REGULATOR GALS"/>
    <property type="match status" value="1"/>
</dbReference>
<dbReference type="InterPro" id="IPR046335">
    <property type="entry name" value="LacI/GalR-like_sensor"/>
</dbReference>
<evidence type="ECO:0000256" key="3">
    <source>
        <dbReference type="ARBA" id="ARBA00023163"/>
    </source>
</evidence>
<keyword evidence="6" id="KW-1185">Reference proteome</keyword>
<dbReference type="SUPFAM" id="SSF53822">
    <property type="entry name" value="Periplasmic binding protein-like I"/>
    <property type="match status" value="1"/>
</dbReference>
<dbReference type="Pfam" id="PF13377">
    <property type="entry name" value="Peripla_BP_3"/>
    <property type="match status" value="1"/>
</dbReference>
<gene>
    <name evidence="5" type="primary">malR</name>
    <name evidence="5" type="ORF">BN990_01216</name>
</gene>
<dbReference type="PANTHER" id="PTHR30146">
    <property type="entry name" value="LACI-RELATED TRANSCRIPTIONAL REPRESSOR"/>
    <property type="match status" value="1"/>
</dbReference>
<dbReference type="Pfam" id="PF00356">
    <property type="entry name" value="LacI"/>
    <property type="match status" value="1"/>
</dbReference>
<name>A0A024QAH3_9BACI</name>
<organism evidence="5 6">
    <name type="scientific">Virgibacillus massiliensis</name>
    <dbReference type="NCBI Taxonomy" id="1462526"/>
    <lineage>
        <taxon>Bacteria</taxon>
        <taxon>Bacillati</taxon>
        <taxon>Bacillota</taxon>
        <taxon>Bacilli</taxon>
        <taxon>Bacillales</taxon>
        <taxon>Bacillaceae</taxon>
        <taxon>Virgibacillus</taxon>
    </lineage>
</organism>
<dbReference type="EMBL" id="CCDP010000001">
    <property type="protein sequence ID" value="CDQ38936.1"/>
    <property type="molecule type" value="Genomic_DNA"/>
</dbReference>
<evidence type="ECO:0000313" key="5">
    <source>
        <dbReference type="EMBL" id="CDQ38936.1"/>
    </source>
</evidence>
<dbReference type="InterPro" id="IPR028082">
    <property type="entry name" value="Peripla_BP_I"/>
</dbReference>
<dbReference type="SUPFAM" id="SSF47413">
    <property type="entry name" value="lambda repressor-like DNA-binding domains"/>
    <property type="match status" value="1"/>
</dbReference>
<comment type="caution">
    <text evidence="5">The sequence shown here is derived from an EMBL/GenBank/DDBJ whole genome shotgun (WGS) entry which is preliminary data.</text>
</comment>
<reference evidence="5 6" key="1">
    <citation type="submission" date="2014-03" db="EMBL/GenBank/DDBJ databases">
        <authorList>
            <person name="Urmite Genomes U."/>
        </authorList>
    </citation>
    <scope>NUCLEOTIDE SEQUENCE [LARGE SCALE GENOMIC DNA]</scope>
    <source>
        <strain evidence="5 6">Vm-5</strain>
    </source>
</reference>
<dbReference type="Gene3D" id="3.40.50.2300">
    <property type="match status" value="2"/>
</dbReference>
<reference evidence="6" key="2">
    <citation type="submission" date="2014-05" db="EMBL/GenBank/DDBJ databases">
        <title>Draft genome sequence of Virgibacillus massiliensis Vm-5.</title>
        <authorList>
            <person name="Khelaifia S."/>
            <person name="Croce O."/>
            <person name="Lagier J.C."/>
            <person name="Raoult D."/>
        </authorList>
    </citation>
    <scope>NUCLEOTIDE SEQUENCE [LARGE SCALE GENOMIC DNA]</scope>
    <source>
        <strain evidence="6">Vm-5</strain>
    </source>
</reference>
<keyword evidence="1" id="KW-0805">Transcription regulation</keyword>
<dbReference type="CDD" id="cd06294">
    <property type="entry name" value="PBP1_MalR-like"/>
    <property type="match status" value="1"/>
</dbReference>
<protein>
    <submittedName>
        <fullName evidence="5">Maltose operon transcriptional repressor</fullName>
    </submittedName>
</protein>
<keyword evidence="2" id="KW-0238">DNA-binding</keyword>
<dbReference type="eggNOG" id="COG1609">
    <property type="taxonomic scope" value="Bacteria"/>
</dbReference>
<dbReference type="CDD" id="cd01392">
    <property type="entry name" value="HTH_LacI"/>
    <property type="match status" value="1"/>
</dbReference>
<dbReference type="STRING" id="1462526.BN990_01216"/>
<dbReference type="Proteomes" id="UP000028875">
    <property type="component" value="Unassembled WGS sequence"/>
</dbReference>
<dbReference type="PROSITE" id="PS50932">
    <property type="entry name" value="HTH_LACI_2"/>
    <property type="match status" value="1"/>
</dbReference>
<dbReference type="InterPro" id="IPR000843">
    <property type="entry name" value="HTH_LacI"/>
</dbReference>
<dbReference type="InterPro" id="IPR010982">
    <property type="entry name" value="Lambda_DNA-bd_dom_sf"/>
</dbReference>
<dbReference type="GO" id="GO:0000976">
    <property type="term" value="F:transcription cis-regulatory region binding"/>
    <property type="evidence" value="ECO:0007669"/>
    <property type="project" value="TreeGrafter"/>
</dbReference>
<evidence type="ECO:0000259" key="4">
    <source>
        <dbReference type="PROSITE" id="PS50932"/>
    </source>
</evidence>
<dbReference type="SMART" id="SM00354">
    <property type="entry name" value="HTH_LACI"/>
    <property type="match status" value="1"/>
</dbReference>
<feature type="domain" description="HTH lacI-type" evidence="4">
    <location>
        <begin position="6"/>
        <end position="60"/>
    </location>
</feature>
<dbReference type="Gene3D" id="1.10.260.40">
    <property type="entry name" value="lambda repressor-like DNA-binding domains"/>
    <property type="match status" value="1"/>
</dbReference>
<sequence>MKNAVVTIKDVAKATGVSPSTVSRVIADNPRISPDTKKKVRKVMKDLGYHPNVNARNLVAKSTKAIGVVLPSSADKSLQNPFFPEVLRGIGSITHQLQYSMTLSSGGTESEIFTEVERMVYGSYVDGIILLYSRVNDRIVNFLREKDFPFVIVGKPYDHLNEITHVDNDNFTAGKDITSCLIQQGHERIAFIGGSRDLFVTMDREAGYEAALKEAGIAADKAYRIHTEFLKSGGREAVEQLLSLKVRPTGIVVTDDLMSLGVLSTLEELGVDVPADISLVSFNNVYLSEITSPSLTTVDIQIYQLGAQSAKALIEKTQTKDEPAKRIIIPHQIVHRDSVATSNGAGT</sequence>
<dbReference type="PROSITE" id="PS00356">
    <property type="entry name" value="HTH_LACI_1"/>
    <property type="match status" value="1"/>
</dbReference>
<keyword evidence="3" id="KW-0804">Transcription</keyword>
<accession>A0A024QAH3</accession>
<proteinExistence type="predicted"/>
<evidence type="ECO:0000256" key="1">
    <source>
        <dbReference type="ARBA" id="ARBA00023015"/>
    </source>
</evidence>
<evidence type="ECO:0000313" key="6">
    <source>
        <dbReference type="Proteomes" id="UP000028875"/>
    </source>
</evidence>